<dbReference type="RefSeq" id="WP_254575482.1">
    <property type="nucleotide sequence ID" value="NZ_CP100595.1"/>
</dbReference>
<feature type="domain" description="Wadjet protein JetD C-terminal" evidence="1">
    <location>
        <begin position="202"/>
        <end position="379"/>
    </location>
</feature>
<dbReference type="Proteomes" id="UP001060012">
    <property type="component" value="Chromosome"/>
</dbReference>
<dbReference type="Pfam" id="PF09983">
    <property type="entry name" value="JetD_C"/>
    <property type="match status" value="1"/>
</dbReference>
<keyword evidence="3" id="KW-1185">Reference proteome</keyword>
<protein>
    <submittedName>
        <fullName evidence="2">DUF2220 family protein</fullName>
    </submittedName>
</protein>
<name>A0ABY5E0R3_9BACT</name>
<evidence type="ECO:0000313" key="3">
    <source>
        <dbReference type="Proteomes" id="UP001060012"/>
    </source>
</evidence>
<dbReference type="EMBL" id="CP100595">
    <property type="protein sequence ID" value="UTJ05301.1"/>
    <property type="molecule type" value="Genomic_DNA"/>
</dbReference>
<organism evidence="2 3">
    <name type="scientific">Arcobacter roscoffensis</name>
    <dbReference type="NCBI Taxonomy" id="2961520"/>
    <lineage>
        <taxon>Bacteria</taxon>
        <taxon>Pseudomonadati</taxon>
        <taxon>Campylobacterota</taxon>
        <taxon>Epsilonproteobacteria</taxon>
        <taxon>Campylobacterales</taxon>
        <taxon>Arcobacteraceae</taxon>
        <taxon>Arcobacter</taxon>
    </lineage>
</organism>
<accession>A0ABY5E0R3</accession>
<gene>
    <name evidence="2" type="ORF">NJU99_08465</name>
</gene>
<reference evidence="2" key="1">
    <citation type="submission" date="2022-07" db="EMBL/GenBank/DDBJ databases">
        <title>Arcobacter roscoffensis sp. nov., a marine bacterium isolated from coastal seawater collected from Roscoff, France.</title>
        <authorList>
            <person name="Pascual J."/>
            <person name="Lepeaux C."/>
            <person name="Methner A."/>
            <person name="Overmann J."/>
        </authorList>
    </citation>
    <scope>NUCLEOTIDE SEQUENCE</scope>
    <source>
        <strain evidence="2">ARW1-2F2</strain>
    </source>
</reference>
<dbReference type="InterPro" id="IPR024534">
    <property type="entry name" value="JetD_C"/>
</dbReference>
<proteinExistence type="predicted"/>
<evidence type="ECO:0000259" key="1">
    <source>
        <dbReference type="Pfam" id="PF09983"/>
    </source>
</evidence>
<evidence type="ECO:0000313" key="2">
    <source>
        <dbReference type="EMBL" id="UTJ05301.1"/>
    </source>
</evidence>
<sequence>MNNNLQKAFENPHLSKILNEVLDKFDKQAKRANKISFALNDKNFLALYFPSEFNEDIDLEFDIKVLLDNDIFELKNATKKDEFTPLVEKRNAKLIFNNEKEDLLREVYKRPKLKSQKQSWSEELKNYFEENSRLFEVLEKSPFFIEGKTNKEVLEKLKVWVETSNKSKLIRHESAKCFWGMSKLFDNKTDFCEYFDLREKPVLLHVFGKSASASKILFIENLETFTTCIESKNKIFDEYILINAHGYKATAKRLRVKDGSKLFFNNECKLNQKTKETFISWFYSNQNDKELYFWGDLDFEGISILEKLQRNFVFLKAFVPAYDLMIKEVLKGNAHFLEDAKKQNQKLTLSTSCNYCNEFLIPFLKEKKLFLDQEFINVDNI</sequence>